<organism evidence="2 3">
    <name type="scientific">Candidatus Falkowbacteria bacterium CG10_big_fil_rev_8_21_14_0_10_38_22</name>
    <dbReference type="NCBI Taxonomy" id="1974564"/>
    <lineage>
        <taxon>Bacteria</taxon>
        <taxon>Candidatus Falkowiibacteriota</taxon>
    </lineage>
</organism>
<accession>A0A2M6WS78</accession>
<dbReference type="CDD" id="cd09854">
    <property type="entry name" value="PIN_VapC-like"/>
    <property type="match status" value="1"/>
</dbReference>
<protein>
    <submittedName>
        <fullName evidence="2">Putative toxin-antitoxin system toxin component, PIN family</fullName>
    </submittedName>
</protein>
<dbReference type="PANTHER" id="PTHR34610:SF4">
    <property type="entry name" value="SLL8027 PROTEIN"/>
    <property type="match status" value="1"/>
</dbReference>
<gene>
    <name evidence="2" type="ORF">COT96_00225</name>
</gene>
<name>A0A2M6WS78_9BACT</name>
<dbReference type="AlphaFoldDB" id="A0A2M6WS78"/>
<dbReference type="EMBL" id="PFAO01000005">
    <property type="protein sequence ID" value="PIT95615.1"/>
    <property type="molecule type" value="Genomic_DNA"/>
</dbReference>
<evidence type="ECO:0000313" key="3">
    <source>
        <dbReference type="Proteomes" id="UP000228964"/>
    </source>
</evidence>
<evidence type="ECO:0000259" key="1">
    <source>
        <dbReference type="SMART" id="SM00670"/>
    </source>
</evidence>
<evidence type="ECO:0000313" key="2">
    <source>
        <dbReference type="EMBL" id="PIT95615.1"/>
    </source>
</evidence>
<proteinExistence type="predicted"/>
<dbReference type="Proteomes" id="UP000228964">
    <property type="component" value="Unassembled WGS sequence"/>
</dbReference>
<dbReference type="SUPFAM" id="SSF88723">
    <property type="entry name" value="PIN domain-like"/>
    <property type="match status" value="1"/>
</dbReference>
<dbReference type="InterPro" id="IPR002850">
    <property type="entry name" value="PIN_toxin-like"/>
</dbReference>
<dbReference type="PANTHER" id="PTHR34610">
    <property type="entry name" value="SSL7007 PROTEIN"/>
    <property type="match status" value="1"/>
</dbReference>
<dbReference type="InterPro" id="IPR002716">
    <property type="entry name" value="PIN_dom"/>
</dbReference>
<dbReference type="Pfam" id="PF13470">
    <property type="entry name" value="PIN_3"/>
    <property type="match status" value="1"/>
</dbReference>
<sequence>MLKNRVFVDSSILIAALLSSRGGSFYILTQLKDEFQFQINDYTLEEIFKVLDKKFYSQKKLKNYLFLLLGLAKIEVLSNPPKVLVKRLTKVINKEDAPILASALANSNYLLTLDKDFLNEKLRNFARENSILILTPKEFILN</sequence>
<reference evidence="3" key="1">
    <citation type="submission" date="2017-09" db="EMBL/GenBank/DDBJ databases">
        <title>Depth-based differentiation of microbial function through sediment-hosted aquifers and enrichment of novel symbionts in the deep terrestrial subsurface.</title>
        <authorList>
            <person name="Probst A.J."/>
            <person name="Ladd B."/>
            <person name="Jarett J.K."/>
            <person name="Geller-Mcgrath D.E."/>
            <person name="Sieber C.M.K."/>
            <person name="Emerson J.B."/>
            <person name="Anantharaman K."/>
            <person name="Thomas B.C."/>
            <person name="Malmstrom R."/>
            <person name="Stieglmeier M."/>
            <person name="Klingl A."/>
            <person name="Woyke T."/>
            <person name="Ryan C.M."/>
            <person name="Banfield J.F."/>
        </authorList>
    </citation>
    <scope>NUCLEOTIDE SEQUENCE [LARGE SCALE GENOMIC DNA]</scope>
</reference>
<comment type="caution">
    <text evidence="2">The sequence shown here is derived from an EMBL/GenBank/DDBJ whole genome shotgun (WGS) entry which is preliminary data.</text>
</comment>
<dbReference type="InterPro" id="IPR029060">
    <property type="entry name" value="PIN-like_dom_sf"/>
</dbReference>
<feature type="domain" description="PIN" evidence="1">
    <location>
        <begin position="4"/>
        <end position="119"/>
    </location>
</feature>
<dbReference type="SMART" id="SM00670">
    <property type="entry name" value="PINc"/>
    <property type="match status" value="1"/>
</dbReference>
<dbReference type="NCBIfam" id="TIGR00305">
    <property type="entry name" value="putative toxin-antitoxin system toxin component, PIN family"/>
    <property type="match status" value="1"/>
</dbReference>